<protein>
    <submittedName>
        <fullName evidence="2">Uncharacterized protein</fullName>
    </submittedName>
</protein>
<dbReference type="EMBL" id="JAAHFQ010000460">
    <property type="protein sequence ID" value="NER29956.1"/>
    <property type="molecule type" value="Genomic_DNA"/>
</dbReference>
<name>A0A6B3N8L6_9CYAN</name>
<accession>A0A6B3N8L6</accession>
<feature type="compositionally biased region" description="Low complexity" evidence="1">
    <location>
        <begin position="46"/>
        <end position="57"/>
    </location>
</feature>
<evidence type="ECO:0000313" key="2">
    <source>
        <dbReference type="EMBL" id="NER29956.1"/>
    </source>
</evidence>
<feature type="region of interest" description="Disordered" evidence="1">
    <location>
        <begin position="46"/>
        <end position="76"/>
    </location>
</feature>
<proteinExistence type="predicted"/>
<comment type="caution">
    <text evidence="2">The sequence shown here is derived from an EMBL/GenBank/DDBJ whole genome shotgun (WGS) entry which is preliminary data.</text>
</comment>
<organism evidence="2">
    <name type="scientific">Symploca sp. SIO1C4</name>
    <dbReference type="NCBI Taxonomy" id="2607765"/>
    <lineage>
        <taxon>Bacteria</taxon>
        <taxon>Bacillati</taxon>
        <taxon>Cyanobacteriota</taxon>
        <taxon>Cyanophyceae</taxon>
        <taxon>Coleofasciculales</taxon>
        <taxon>Coleofasciculaceae</taxon>
        <taxon>Symploca</taxon>
    </lineage>
</organism>
<dbReference type="AlphaFoldDB" id="A0A6B3N8L6"/>
<evidence type="ECO:0000256" key="1">
    <source>
        <dbReference type="SAM" id="MobiDB-lite"/>
    </source>
</evidence>
<gene>
    <name evidence="2" type="ORF">F6J89_20640</name>
</gene>
<reference evidence="2" key="1">
    <citation type="submission" date="2019-11" db="EMBL/GenBank/DDBJ databases">
        <title>Genomic insights into an expanded diversity of filamentous marine cyanobacteria reveals the extraordinary biosynthetic potential of Moorea and Okeania.</title>
        <authorList>
            <person name="Ferreira Leao T."/>
            <person name="Wang M."/>
            <person name="Moss N."/>
            <person name="Da Silva R."/>
            <person name="Sanders J."/>
            <person name="Nurk S."/>
            <person name="Gurevich A."/>
            <person name="Humphrey G."/>
            <person name="Reher R."/>
            <person name="Zhu Q."/>
            <person name="Belda-Ferre P."/>
            <person name="Glukhov E."/>
            <person name="Rex R."/>
            <person name="Dorrestein P.C."/>
            <person name="Knight R."/>
            <person name="Pevzner P."/>
            <person name="Gerwick W.H."/>
            <person name="Gerwick L."/>
        </authorList>
    </citation>
    <scope>NUCLEOTIDE SEQUENCE</scope>
    <source>
        <strain evidence="2">SIO1C4</strain>
    </source>
</reference>
<sequence>MLKKSLFQQPSRNWLKLTETLAPLTVTIALLTSVVMPAQARTVSVRSHSSSSYIESSPTPTTVPINHVSGHPSRFSRSRYNHYDSDYDSDYDHRYHRGRRPARRRSILINPRIRIRNSRRRHSDVIYYSPRYRTNRRRHSDFFYHSPRYRTNRRRHSDFFYYSPRGVIIRIGR</sequence>